<organism evidence="5 6">
    <name type="scientific">Vibrio lentus</name>
    <dbReference type="NCBI Taxonomy" id="136468"/>
    <lineage>
        <taxon>Bacteria</taxon>
        <taxon>Pseudomonadati</taxon>
        <taxon>Pseudomonadota</taxon>
        <taxon>Gammaproteobacteria</taxon>
        <taxon>Vibrionales</taxon>
        <taxon>Vibrionaceae</taxon>
        <taxon>Vibrio</taxon>
    </lineage>
</organism>
<dbReference type="SUPFAM" id="SSF55073">
    <property type="entry name" value="Nucleotide cyclase"/>
    <property type="match status" value="1"/>
</dbReference>
<keyword evidence="3" id="KW-1133">Transmembrane helix</keyword>
<evidence type="ECO:0000313" key="6">
    <source>
        <dbReference type="Proteomes" id="UP000235406"/>
    </source>
</evidence>
<feature type="transmembrane region" description="Helical" evidence="3">
    <location>
        <begin position="256"/>
        <end position="275"/>
    </location>
</feature>
<proteinExistence type="predicted"/>
<evidence type="ECO:0000256" key="2">
    <source>
        <dbReference type="ARBA" id="ARBA00034247"/>
    </source>
</evidence>
<dbReference type="PANTHER" id="PTHR45138:SF9">
    <property type="entry name" value="DIGUANYLATE CYCLASE DGCM-RELATED"/>
    <property type="match status" value="1"/>
</dbReference>
<evidence type="ECO:0000256" key="3">
    <source>
        <dbReference type="SAM" id="Phobius"/>
    </source>
</evidence>
<comment type="catalytic activity">
    <reaction evidence="2">
        <text>2 GTP = 3',3'-c-di-GMP + 2 diphosphate</text>
        <dbReference type="Rhea" id="RHEA:24898"/>
        <dbReference type="ChEBI" id="CHEBI:33019"/>
        <dbReference type="ChEBI" id="CHEBI:37565"/>
        <dbReference type="ChEBI" id="CHEBI:58805"/>
        <dbReference type="EC" id="2.7.7.65"/>
    </reaction>
</comment>
<dbReference type="NCBIfam" id="TIGR00254">
    <property type="entry name" value="GGDEF"/>
    <property type="match status" value="1"/>
</dbReference>
<dbReference type="Proteomes" id="UP000235406">
    <property type="component" value="Unassembled WGS sequence"/>
</dbReference>
<dbReference type="SMART" id="SM00267">
    <property type="entry name" value="GGDEF"/>
    <property type="match status" value="1"/>
</dbReference>
<evidence type="ECO:0000256" key="1">
    <source>
        <dbReference type="ARBA" id="ARBA00012528"/>
    </source>
</evidence>
<accession>A0A2N7JTK7</accession>
<dbReference type="AlphaFoldDB" id="A0A2N7JTK7"/>
<dbReference type="EC" id="2.7.7.65" evidence="1"/>
<dbReference type="InterPro" id="IPR050469">
    <property type="entry name" value="Diguanylate_Cyclase"/>
</dbReference>
<reference evidence="6" key="1">
    <citation type="submission" date="2016-07" db="EMBL/GenBank/DDBJ databases">
        <title>Nontailed viruses are major unrecognized killers of bacteria in the ocean.</title>
        <authorList>
            <person name="Kauffman K."/>
            <person name="Hussain F."/>
            <person name="Yang J."/>
            <person name="Arevalo P."/>
            <person name="Brown J."/>
            <person name="Cutler M."/>
            <person name="Kelly L."/>
            <person name="Polz M.F."/>
        </authorList>
    </citation>
    <scope>NUCLEOTIDE SEQUENCE [LARGE SCALE GENOMIC DNA]</scope>
    <source>
        <strain evidence="6">10N.261.46.F8</strain>
    </source>
</reference>
<dbReference type="CDD" id="cd01949">
    <property type="entry name" value="GGDEF"/>
    <property type="match status" value="1"/>
</dbReference>
<feature type="domain" description="GGDEF" evidence="4">
    <location>
        <begin position="528"/>
        <end position="663"/>
    </location>
</feature>
<gene>
    <name evidence="5" type="ORF">BCT49_19960</name>
</gene>
<dbReference type="Gene3D" id="6.10.340.10">
    <property type="match status" value="1"/>
</dbReference>
<dbReference type="GO" id="GO:0052621">
    <property type="term" value="F:diguanylate cyclase activity"/>
    <property type="evidence" value="ECO:0007669"/>
    <property type="project" value="UniProtKB-EC"/>
</dbReference>
<dbReference type="PROSITE" id="PS50887">
    <property type="entry name" value="GGDEF"/>
    <property type="match status" value="1"/>
</dbReference>
<evidence type="ECO:0000313" key="5">
    <source>
        <dbReference type="EMBL" id="PMM61566.1"/>
    </source>
</evidence>
<dbReference type="PANTHER" id="PTHR45138">
    <property type="entry name" value="REGULATORY COMPONENTS OF SENSORY TRANSDUCTION SYSTEM"/>
    <property type="match status" value="1"/>
</dbReference>
<dbReference type="InterPro" id="IPR043128">
    <property type="entry name" value="Rev_trsase/Diguanyl_cyclase"/>
</dbReference>
<dbReference type="OrthoDB" id="5706546at2"/>
<sequence>MGLVFLACSLFPVYLAGQLILNKQNESSLEQKEIKLANSTAGIQQTVQEQLNLTASLTQWYSQDRSLIKAGGNIFFSSVVWDKMESFNALADSVSATYILDSHWKPIYDSKGSLYHFEQSQLLEDLKRPQSAYKQGKLFHAEFIEPEIADNADSGIVFVAPILPYRLIEGSSYTPQGYLVVLMGYDRLESKVAPFLYDNESVEFDYLASVSDKTEETGTQFISNDNKLFSEALTLAVKHHVSDSARLREMQQSQVVFVRILFATLAVAIVFALMLNRAFSRQLNLLTGSVESYSNNQPPEHNPDKHRFTEFTVFSRLLEKMWSRIQSQLSELKVRNDQLRSAYQQIKENNHKLESFNTQLELTVEEKTSKLTHSLAREESQKNRILKIVKFASMRQSVEYRLIPELVNQQLESLLPDSLIQFSFNSVSEGDMARGDVVHGDIADRDMTSCDKDLKDSKGTTIGHFLSQDFGLLSEEDLLIFDLYQKQLAGWIELENITRINMPTGCYNRKAFDEDLDFSKQRATEYKDSLSLLIIDINGLKTANDQYGHAVGDELIKGCTDVIRNRLSHTSNLYRLGGDEFAILTLKPAEQHAQDPHQLAEQLYADQIDQAIETQVGVSIPVRFSIGVASTESTEVEQLFSQADEDMYRQKRRYYQDLAEVAK</sequence>
<dbReference type="Pfam" id="PF00990">
    <property type="entry name" value="GGDEF"/>
    <property type="match status" value="1"/>
</dbReference>
<keyword evidence="3" id="KW-0472">Membrane</keyword>
<dbReference type="EMBL" id="MCZK01000182">
    <property type="protein sequence ID" value="PMM61566.1"/>
    <property type="molecule type" value="Genomic_DNA"/>
</dbReference>
<dbReference type="InterPro" id="IPR000160">
    <property type="entry name" value="GGDEF_dom"/>
</dbReference>
<comment type="caution">
    <text evidence="5">The sequence shown here is derived from an EMBL/GenBank/DDBJ whole genome shotgun (WGS) entry which is preliminary data.</text>
</comment>
<dbReference type="InterPro" id="IPR029787">
    <property type="entry name" value="Nucleotide_cyclase"/>
</dbReference>
<dbReference type="RefSeq" id="WP_102439062.1">
    <property type="nucleotide sequence ID" value="NZ_CAWNVI010000182.1"/>
</dbReference>
<dbReference type="Gene3D" id="3.30.70.270">
    <property type="match status" value="1"/>
</dbReference>
<keyword evidence="3" id="KW-0812">Transmembrane</keyword>
<name>A0A2N7JTK7_9VIBR</name>
<evidence type="ECO:0000259" key="4">
    <source>
        <dbReference type="PROSITE" id="PS50887"/>
    </source>
</evidence>
<protein>
    <recommendedName>
        <fullName evidence="1">diguanylate cyclase</fullName>
        <ecNumber evidence="1">2.7.7.65</ecNumber>
    </recommendedName>
</protein>